<protein>
    <recommendedName>
        <fullName evidence="2">Nucleotidyltransferase family protein</fullName>
    </recommendedName>
</protein>
<dbReference type="Pfam" id="PF14907">
    <property type="entry name" value="NTP_transf_5"/>
    <property type="match status" value="1"/>
</dbReference>
<name>A0AA48RAR9_9ZZZZ</name>
<dbReference type="AlphaFoldDB" id="A0AA48RAR9"/>
<evidence type="ECO:0008006" key="2">
    <source>
        <dbReference type="Google" id="ProtNLM"/>
    </source>
</evidence>
<gene>
    <name evidence="1" type="ORF">AMST5_03893</name>
</gene>
<dbReference type="EMBL" id="OY288114">
    <property type="protein sequence ID" value="CAJ0888623.1"/>
    <property type="molecule type" value="Genomic_DNA"/>
</dbReference>
<dbReference type="InterPro" id="IPR039498">
    <property type="entry name" value="NTP_transf_5"/>
</dbReference>
<evidence type="ECO:0000313" key="1">
    <source>
        <dbReference type="EMBL" id="CAJ0888623.1"/>
    </source>
</evidence>
<organism evidence="1">
    <name type="scientific">freshwater sediment metagenome</name>
    <dbReference type="NCBI Taxonomy" id="556182"/>
    <lineage>
        <taxon>unclassified sequences</taxon>
        <taxon>metagenomes</taxon>
        <taxon>ecological metagenomes</taxon>
    </lineage>
</organism>
<proteinExistence type="predicted"/>
<dbReference type="Gene3D" id="3.30.460.40">
    <property type="match status" value="1"/>
</dbReference>
<sequence>MVEGELRKHTADICALLRGEAELRPEYHRDDMIDSFLWETAYHGVQPLIQQRMQAQRDLKQTWPAKIVSRCFEASICHAMWERRHRELLEKVFEKLSSAGIIPIVFKGTALAYSVYPAPFLRNRGDTDVIVPEGMQGRAGEVLEAAGFRCETGERGDVVTYQAPFTCRDQHTDPHEVDLHWRINDSQVLSKLFSYDELAAESRALPALSRHARGIGPVHALLIACMHRAGHRQCPVFFGGEEHYGGDRLIWLYDIFLLAVKFDAKLYREFVTRAIEKGLARVCLEGLEDARACFKADIPAQVLQELREAGDGAASHYLASSVLRQYFLNFMAAGGVQGKSKFVFQMFFPPATYMRRLYSDVRPNWLPWLYVRRAYGEVAKRVYRTLSNMA</sequence>
<reference evidence="1" key="1">
    <citation type="submission" date="2023-07" db="EMBL/GenBank/DDBJ databases">
        <authorList>
            <person name="Pelsma A.J. K."/>
        </authorList>
    </citation>
    <scope>NUCLEOTIDE SEQUENCE</scope>
</reference>
<accession>A0AA48RAR9</accession>